<evidence type="ECO:0000256" key="4">
    <source>
        <dbReference type="ARBA" id="ARBA00047684"/>
    </source>
</evidence>
<organism evidence="5 6">
    <name type="scientific">Labilithrix luteola</name>
    <dbReference type="NCBI Taxonomy" id="1391654"/>
    <lineage>
        <taxon>Bacteria</taxon>
        <taxon>Pseudomonadati</taxon>
        <taxon>Myxococcota</taxon>
        <taxon>Polyangia</taxon>
        <taxon>Polyangiales</taxon>
        <taxon>Labilitrichaceae</taxon>
        <taxon>Labilithrix</taxon>
    </lineage>
</organism>
<dbReference type="Gene3D" id="2.60.120.480">
    <property type="entry name" value="Ureidoglycolate hydrolase"/>
    <property type="match status" value="1"/>
</dbReference>
<name>A0A0K1PUE6_9BACT</name>
<evidence type="ECO:0000313" key="6">
    <source>
        <dbReference type="Proteomes" id="UP000064967"/>
    </source>
</evidence>
<keyword evidence="3" id="KW-0456">Lyase</keyword>
<dbReference type="InterPro" id="IPR011051">
    <property type="entry name" value="RmlC_Cupin_sf"/>
</dbReference>
<evidence type="ECO:0000313" key="5">
    <source>
        <dbReference type="EMBL" id="AKU97160.1"/>
    </source>
</evidence>
<dbReference type="AlphaFoldDB" id="A0A0K1PUE6"/>
<gene>
    <name evidence="5" type="ORF">AKJ09_03824</name>
</gene>
<comment type="subunit">
    <text evidence="1">Homodimer.</text>
</comment>
<dbReference type="GO" id="GO:0000256">
    <property type="term" value="P:allantoin catabolic process"/>
    <property type="evidence" value="ECO:0007669"/>
    <property type="project" value="InterPro"/>
</dbReference>
<protein>
    <recommendedName>
        <fullName evidence="7">Ureidoglycolate hydrolase</fullName>
    </recommendedName>
</protein>
<dbReference type="Proteomes" id="UP000064967">
    <property type="component" value="Chromosome"/>
</dbReference>
<proteinExistence type="predicted"/>
<dbReference type="EMBL" id="CP012333">
    <property type="protein sequence ID" value="AKU97160.1"/>
    <property type="molecule type" value="Genomic_DNA"/>
</dbReference>
<keyword evidence="2" id="KW-0659">Purine metabolism</keyword>
<dbReference type="GO" id="GO:0006144">
    <property type="term" value="P:purine nucleobase metabolic process"/>
    <property type="evidence" value="ECO:0007669"/>
    <property type="project" value="UniProtKB-KW"/>
</dbReference>
<comment type="catalytic activity">
    <reaction evidence="4">
        <text>(S)-ureidoglycolate = urea + glyoxylate</text>
        <dbReference type="Rhea" id="RHEA:11304"/>
        <dbReference type="ChEBI" id="CHEBI:16199"/>
        <dbReference type="ChEBI" id="CHEBI:36655"/>
        <dbReference type="ChEBI" id="CHEBI:57296"/>
        <dbReference type="EC" id="4.3.2.3"/>
    </reaction>
</comment>
<keyword evidence="6" id="KW-1185">Reference proteome</keyword>
<evidence type="ECO:0000256" key="1">
    <source>
        <dbReference type="ARBA" id="ARBA00011738"/>
    </source>
</evidence>
<accession>A0A0K1PUE6</accession>
<dbReference type="Pfam" id="PF04115">
    <property type="entry name" value="Ureidogly_lyase"/>
    <property type="match status" value="1"/>
</dbReference>
<dbReference type="InterPro" id="IPR007247">
    <property type="entry name" value="Ureidogly_lyase"/>
</dbReference>
<dbReference type="GO" id="GO:0004848">
    <property type="term" value="F:ureidoglycolate hydrolase activity"/>
    <property type="evidence" value="ECO:0007669"/>
    <property type="project" value="InterPro"/>
</dbReference>
<dbReference type="SUPFAM" id="SSF51182">
    <property type="entry name" value="RmlC-like cupins"/>
    <property type="match status" value="1"/>
</dbReference>
<evidence type="ECO:0000256" key="3">
    <source>
        <dbReference type="ARBA" id="ARBA00023239"/>
    </source>
</evidence>
<evidence type="ECO:0000256" key="2">
    <source>
        <dbReference type="ARBA" id="ARBA00022631"/>
    </source>
</evidence>
<dbReference type="GO" id="GO:0050385">
    <property type="term" value="F:ureidoglycolate lyase activity"/>
    <property type="evidence" value="ECO:0007669"/>
    <property type="project" value="UniProtKB-EC"/>
</dbReference>
<reference evidence="5 6" key="1">
    <citation type="submission" date="2015-08" db="EMBL/GenBank/DDBJ databases">
        <authorList>
            <person name="Babu N.S."/>
            <person name="Beckwith C.J."/>
            <person name="Beseler K.G."/>
            <person name="Brison A."/>
            <person name="Carone J.V."/>
            <person name="Caskin T.P."/>
            <person name="Diamond M."/>
            <person name="Durham M.E."/>
            <person name="Foxe J.M."/>
            <person name="Go M."/>
            <person name="Henderson B.A."/>
            <person name="Jones I.B."/>
            <person name="McGettigan J.A."/>
            <person name="Micheletti S.J."/>
            <person name="Nasrallah M.E."/>
            <person name="Ortiz D."/>
            <person name="Piller C.R."/>
            <person name="Privatt S.R."/>
            <person name="Schneider S.L."/>
            <person name="Sharp S."/>
            <person name="Smith T.C."/>
            <person name="Stanton J.D."/>
            <person name="Ullery H.E."/>
            <person name="Wilson R.J."/>
            <person name="Serrano M.G."/>
            <person name="Buck G."/>
            <person name="Lee V."/>
            <person name="Wang Y."/>
            <person name="Carvalho R."/>
            <person name="Voegtly L."/>
            <person name="Shi R."/>
            <person name="Duckworth R."/>
            <person name="Johnson A."/>
            <person name="Loviza R."/>
            <person name="Walstead R."/>
            <person name="Shah Z."/>
            <person name="Kiflezghi M."/>
            <person name="Wade K."/>
            <person name="Ball S.L."/>
            <person name="Bradley K.W."/>
            <person name="Asai D.J."/>
            <person name="Bowman C.A."/>
            <person name="Russell D.A."/>
            <person name="Pope W.H."/>
            <person name="Jacobs-Sera D."/>
            <person name="Hendrix R.W."/>
            <person name="Hatfull G.F."/>
        </authorList>
    </citation>
    <scope>NUCLEOTIDE SEQUENCE [LARGE SCALE GENOMIC DNA]</scope>
    <source>
        <strain evidence="5 6">DSM 27648</strain>
    </source>
</reference>
<dbReference type="KEGG" id="llu:AKJ09_03824"/>
<dbReference type="InterPro" id="IPR024060">
    <property type="entry name" value="Ureidoglycolate_lyase_dom_sf"/>
</dbReference>
<dbReference type="OrthoDB" id="465068at2"/>
<sequence length="227" mass="24863">MTIAFSNFSGLDLAALPSLAKGEARTVRARQVLATDLSLVGYGHFVDDFALAETTIVPWPLKGSRPLVPGTGIEGGVVEDVFVMERRGQTLHAVNHAVGRSYLTGWFEDPPRASEAYAARDVSRLYTHEANYHPDGGQIFFPRTLTPFVALLAKPGDDVTPEDFVAFLFDGTRGVHIDPGVWHQPVFPLADRAIFDNRQGRVHACVSVDFVREFGAYVEVPLGGIRE</sequence>
<evidence type="ECO:0008006" key="7">
    <source>
        <dbReference type="Google" id="ProtNLM"/>
    </source>
</evidence>
<dbReference type="STRING" id="1391654.AKJ09_03824"/>
<dbReference type="RefSeq" id="WP_146648341.1">
    <property type="nucleotide sequence ID" value="NZ_CP012333.1"/>
</dbReference>